<evidence type="ECO:0000256" key="1">
    <source>
        <dbReference type="SAM" id="Phobius"/>
    </source>
</evidence>
<evidence type="ECO:0000313" key="3">
    <source>
        <dbReference type="Proteomes" id="UP001224775"/>
    </source>
</evidence>
<keyword evidence="1" id="KW-1133">Transmembrane helix</keyword>
<dbReference type="Proteomes" id="UP001224775">
    <property type="component" value="Unassembled WGS sequence"/>
</dbReference>
<dbReference type="EMBL" id="JATAAI010000049">
    <property type="protein sequence ID" value="KAK1733423.1"/>
    <property type="molecule type" value="Genomic_DNA"/>
</dbReference>
<feature type="transmembrane region" description="Helical" evidence="1">
    <location>
        <begin position="161"/>
        <end position="178"/>
    </location>
</feature>
<keyword evidence="1" id="KW-0472">Membrane</keyword>
<evidence type="ECO:0000313" key="2">
    <source>
        <dbReference type="EMBL" id="KAK1733423.1"/>
    </source>
</evidence>
<accession>A0AAD9D595</accession>
<gene>
    <name evidence="2" type="ORF">QTG54_015838</name>
</gene>
<protein>
    <submittedName>
        <fullName evidence="2">Uncharacterized protein</fullName>
    </submittedName>
</protein>
<keyword evidence="1" id="KW-0812">Transmembrane</keyword>
<feature type="transmembrane region" description="Helical" evidence="1">
    <location>
        <begin position="43"/>
        <end position="61"/>
    </location>
</feature>
<comment type="caution">
    <text evidence="2">The sequence shown here is derived from an EMBL/GenBank/DDBJ whole genome shotgun (WGS) entry which is preliminary data.</text>
</comment>
<sequence length="431" mass="48091">MGLEPKGDLFIAQSDGSIAKERPAKKKFKLWPFKKSRLKTLRLINALCYALAALIVLGSIHTSSSDDYDDYQAWITNQTLLSVAPYTQYIWYALFILQGLFIAASFIPSLWSSELLGYHALADIPTGLEAFQKSIPVVHYPALCASTALAVYSFFKWNIMSLAFAGSFASTYFSFNIIRYQLKHVTISPNYGNSFRKIKRWMQRRRVADEKNTLNESLNGSRDATNNGVLQYIFLKLPFELYAGYNLGWSVSLLNIIVHKSITSVLFDAVLAYVSLSALLGVGCYMMWKEKNGLCYGVGVGLAWYLFGVFFELVHPSSTVVYTTYSDVDIAAIKYMSVTFAGILVSIVALWAIKHVIKGGKRRLDEEHDEQEEDDDDVGKFVLHGIASVESGGRRIIDEAGDGVDHVSMVIDDALDEAEEGVERVFDAMGV</sequence>
<feature type="transmembrane region" description="Helical" evidence="1">
    <location>
        <begin position="89"/>
        <end position="111"/>
    </location>
</feature>
<organism evidence="2 3">
    <name type="scientific">Skeletonema marinoi</name>
    <dbReference type="NCBI Taxonomy" id="267567"/>
    <lineage>
        <taxon>Eukaryota</taxon>
        <taxon>Sar</taxon>
        <taxon>Stramenopiles</taxon>
        <taxon>Ochrophyta</taxon>
        <taxon>Bacillariophyta</taxon>
        <taxon>Coscinodiscophyceae</taxon>
        <taxon>Thalassiosirophycidae</taxon>
        <taxon>Thalassiosirales</taxon>
        <taxon>Skeletonemataceae</taxon>
        <taxon>Skeletonema</taxon>
        <taxon>Skeletonema marinoi-dohrnii complex</taxon>
    </lineage>
</organism>
<feature type="transmembrane region" description="Helical" evidence="1">
    <location>
        <begin position="335"/>
        <end position="353"/>
    </location>
</feature>
<proteinExistence type="predicted"/>
<feature type="transmembrane region" description="Helical" evidence="1">
    <location>
        <begin position="239"/>
        <end position="258"/>
    </location>
</feature>
<dbReference type="AlphaFoldDB" id="A0AAD9D595"/>
<feature type="transmembrane region" description="Helical" evidence="1">
    <location>
        <begin position="295"/>
        <end position="315"/>
    </location>
</feature>
<keyword evidence="3" id="KW-1185">Reference proteome</keyword>
<reference evidence="2" key="1">
    <citation type="submission" date="2023-06" db="EMBL/GenBank/DDBJ databases">
        <title>Survivors Of The Sea: Transcriptome response of Skeletonema marinoi to long-term dormancy.</title>
        <authorList>
            <person name="Pinder M.I.M."/>
            <person name="Kourtchenko O."/>
            <person name="Robertson E.K."/>
            <person name="Larsson T."/>
            <person name="Maumus F."/>
            <person name="Osuna-Cruz C.M."/>
            <person name="Vancaester E."/>
            <person name="Stenow R."/>
            <person name="Vandepoele K."/>
            <person name="Ploug H."/>
            <person name="Bruchert V."/>
            <person name="Godhe A."/>
            <person name="Topel M."/>
        </authorList>
    </citation>
    <scope>NUCLEOTIDE SEQUENCE</scope>
    <source>
        <strain evidence="2">R05AC</strain>
    </source>
</reference>
<name>A0AAD9D595_9STRA</name>
<feature type="transmembrane region" description="Helical" evidence="1">
    <location>
        <begin position="270"/>
        <end position="288"/>
    </location>
</feature>